<dbReference type="SUPFAM" id="SSF52096">
    <property type="entry name" value="ClpP/crotonase"/>
    <property type="match status" value="1"/>
</dbReference>
<dbReference type="Gene3D" id="3.90.226.10">
    <property type="entry name" value="2-enoyl-CoA Hydratase, Chain A, domain 1"/>
    <property type="match status" value="1"/>
</dbReference>
<accession>A0A1B8P092</accession>
<evidence type="ECO:0000313" key="2">
    <source>
        <dbReference type="Proteomes" id="UP000092504"/>
    </source>
</evidence>
<dbReference type="InterPro" id="IPR029045">
    <property type="entry name" value="ClpP/crotonase-like_dom_sf"/>
</dbReference>
<dbReference type="AlphaFoldDB" id="A0A1B8P092"/>
<organism evidence="1 2">
    <name type="scientific">Halomonas elongata</name>
    <dbReference type="NCBI Taxonomy" id="2746"/>
    <lineage>
        <taxon>Bacteria</taxon>
        <taxon>Pseudomonadati</taxon>
        <taxon>Pseudomonadota</taxon>
        <taxon>Gammaproteobacteria</taxon>
        <taxon>Oceanospirillales</taxon>
        <taxon>Halomonadaceae</taxon>
        <taxon>Halomonas</taxon>
    </lineage>
</organism>
<sequence length="143" mass="16072">MLAIGNRLELREIADWLEPFDAAAVDIYQARTGIAKDTIVAQLDAETWIGGRQAVDAGWADTFLDADEVEEGGAQAAHRTAAKELDLAMAKAGASAQPPPRADARVQVRHAQRCRRWYAERCRDRHAQRCRPRDRRRPRAAYH</sequence>
<dbReference type="GO" id="GO:0006508">
    <property type="term" value="P:proteolysis"/>
    <property type="evidence" value="ECO:0007669"/>
    <property type="project" value="UniProtKB-KW"/>
</dbReference>
<name>A0A1B8P092_HALEL</name>
<dbReference type="GO" id="GO:0008233">
    <property type="term" value="F:peptidase activity"/>
    <property type="evidence" value="ECO:0007669"/>
    <property type="project" value="UniProtKB-KW"/>
</dbReference>
<dbReference type="PATRIC" id="fig|2746.7.peg.4880"/>
<keyword evidence="1" id="KW-0378">Hydrolase</keyword>
<keyword evidence="1" id="KW-0645">Protease</keyword>
<gene>
    <name evidence="1" type="ORF">A8U91_04733</name>
</gene>
<comment type="caution">
    <text evidence="1">The sequence shown here is derived from an EMBL/GenBank/DDBJ whole genome shotgun (WGS) entry which is preliminary data.</text>
</comment>
<proteinExistence type="predicted"/>
<evidence type="ECO:0000313" key="1">
    <source>
        <dbReference type="EMBL" id="OBX35659.1"/>
    </source>
</evidence>
<protein>
    <submittedName>
        <fullName evidence="1">Clp protease</fullName>
    </submittedName>
</protein>
<dbReference type="Proteomes" id="UP000092504">
    <property type="component" value="Unassembled WGS sequence"/>
</dbReference>
<reference evidence="1 2" key="1">
    <citation type="submission" date="2016-06" db="EMBL/GenBank/DDBJ databases">
        <title>Genome sequence of halotolerant plant growth promoting strain of Halomonas elongata HEK1 isolated from salterns of Rann of Kutch, Gujarat, India.</title>
        <authorList>
            <person name="Gaba S."/>
            <person name="Singh R.N."/>
            <person name="Abrol S."/>
            <person name="Kaushik R."/>
            <person name="Saxena A.K."/>
        </authorList>
    </citation>
    <scope>NUCLEOTIDE SEQUENCE [LARGE SCALE GENOMIC DNA]</scope>
    <source>
        <strain evidence="1 2">HEK1</strain>
    </source>
</reference>
<dbReference type="EMBL" id="MAJD01000002">
    <property type="protein sequence ID" value="OBX35659.1"/>
    <property type="molecule type" value="Genomic_DNA"/>
</dbReference>